<dbReference type="SMART" id="SM00876">
    <property type="entry name" value="BATS"/>
    <property type="match status" value="1"/>
</dbReference>
<dbReference type="PANTHER" id="PTHR43726:SF1">
    <property type="entry name" value="BIOTIN SYNTHASE"/>
    <property type="match status" value="1"/>
</dbReference>
<reference evidence="10 11" key="1">
    <citation type="submission" date="2019-06" db="EMBL/GenBank/DDBJ databases">
        <title>Draft genome sequence of Methanolobus vulcani B1d.</title>
        <authorList>
            <person name="Creighbaum A.J."/>
            <person name="Ticak T."/>
            <person name="Hariraju D."/>
            <person name="Arivett B.A."/>
            <person name="Ferguson D.J.Jr."/>
        </authorList>
    </citation>
    <scope>NUCLEOTIDE SEQUENCE [LARGE SCALE GENOMIC DNA]</scope>
    <source>
        <strain evidence="10 11">B1d</strain>
    </source>
</reference>
<feature type="binding site" evidence="8">
    <location>
        <position position="169"/>
    </location>
    <ligand>
        <name>(3R)-3-methyl-D-ornithine</name>
        <dbReference type="ChEBI" id="CHEBI:64642"/>
    </ligand>
</feature>
<organism evidence="10 11">
    <name type="scientific">Methanolobus vulcani</name>
    <dbReference type="NCBI Taxonomy" id="38026"/>
    <lineage>
        <taxon>Archaea</taxon>
        <taxon>Methanobacteriati</taxon>
        <taxon>Methanobacteriota</taxon>
        <taxon>Stenosarchaea group</taxon>
        <taxon>Methanomicrobia</taxon>
        <taxon>Methanosarcinales</taxon>
        <taxon>Methanosarcinaceae</taxon>
        <taxon>Methanolobus</taxon>
    </lineage>
</organism>
<feature type="binding site" evidence="8">
    <location>
        <position position="146"/>
    </location>
    <ligand>
        <name>(3R)-3-methyl-D-ornithine</name>
        <dbReference type="ChEBI" id="CHEBI:64642"/>
    </ligand>
</feature>
<keyword evidence="11" id="KW-1185">Reference proteome</keyword>
<feature type="binding site" evidence="8">
    <location>
        <position position="77"/>
    </location>
    <ligand>
        <name>S-adenosyl-L-methionine</name>
        <dbReference type="ChEBI" id="CHEBI:59789"/>
    </ligand>
</feature>
<evidence type="ECO:0000256" key="4">
    <source>
        <dbReference type="ARBA" id="ARBA00023004"/>
    </source>
</evidence>
<dbReference type="InterPro" id="IPR034422">
    <property type="entry name" value="HydE/PylB-like"/>
</dbReference>
<dbReference type="GO" id="GO:0051539">
    <property type="term" value="F:4 iron, 4 sulfur cluster binding"/>
    <property type="evidence" value="ECO:0007669"/>
    <property type="project" value="UniProtKB-KW"/>
</dbReference>
<dbReference type="SFLD" id="SFLDF00349">
    <property type="entry name" value="3-methylornithine_synthase_(Py"/>
    <property type="match status" value="1"/>
</dbReference>
<dbReference type="RefSeq" id="WP_154808515.1">
    <property type="nucleotide sequence ID" value="NZ_VIAQ01000006.1"/>
</dbReference>
<evidence type="ECO:0000313" key="11">
    <source>
        <dbReference type="Proteomes" id="UP000319335"/>
    </source>
</evidence>
<evidence type="ECO:0000256" key="5">
    <source>
        <dbReference type="ARBA" id="ARBA00023014"/>
    </source>
</evidence>
<feature type="binding site" evidence="8">
    <location>
        <position position="112"/>
    </location>
    <ligand>
        <name>(3R)-3-methyl-D-ornithine</name>
        <dbReference type="ChEBI" id="CHEBI:64642"/>
    </ligand>
</feature>
<dbReference type="InterPro" id="IPR023891">
    <property type="entry name" value="Pyrrolys_PylB"/>
</dbReference>
<dbReference type="GO" id="GO:0042364">
    <property type="term" value="P:water-soluble vitamin biosynthetic process"/>
    <property type="evidence" value="ECO:0007669"/>
    <property type="project" value="UniProtKB-ARBA"/>
</dbReference>
<dbReference type="PIRSF" id="PIRSF004762">
    <property type="entry name" value="CHP00423"/>
    <property type="match status" value="1"/>
</dbReference>
<dbReference type="InterPro" id="IPR058240">
    <property type="entry name" value="rSAM_sf"/>
</dbReference>
<sequence length="363" mass="41610">MIKDINYRDLDIIADNIINGQKLTDDNLRELLSLTEEEDIEKLQYVARKVRDHYFGNRVFLYSFVYFSTHCKNNCAFCYYNRCNEIQRYRLNLEEIRSIARAIKNETIHMVDLTMGEDPYFHNNPEKFIDVVKAVKEETGLPIMISPGVMDDRTLSRLHENGANFLALYQETHDKELYRKLRVGQSFDERNHAREFARTNGYCVEDGILTGVGNDIESTIISLRGMQKGQPDMVRVMTFVPQEGTPLEQVSQESSLSELKIISVLRLMFPDKLIPASLDLEGIDGMVDRLNAGANVVTSIISADSSLEGVVNYDRELEERDRDSKSVIRRLRTMGMEPASQAEFNRIIEKQQGTPIRIPVAAL</sequence>
<evidence type="ECO:0000256" key="2">
    <source>
        <dbReference type="ARBA" id="ARBA00022691"/>
    </source>
</evidence>
<dbReference type="Gene3D" id="3.20.20.70">
    <property type="entry name" value="Aldolase class I"/>
    <property type="match status" value="1"/>
</dbReference>
<dbReference type="GO" id="GO:0071524">
    <property type="term" value="P:pyrrolysine biosynthetic process"/>
    <property type="evidence" value="ECO:0007669"/>
    <property type="project" value="InterPro"/>
</dbReference>
<evidence type="ECO:0000256" key="6">
    <source>
        <dbReference type="ARBA" id="ARBA00034078"/>
    </source>
</evidence>
<proteinExistence type="predicted"/>
<evidence type="ECO:0000313" key="10">
    <source>
        <dbReference type="EMBL" id="TQD28409.1"/>
    </source>
</evidence>
<dbReference type="InterPro" id="IPR007197">
    <property type="entry name" value="rSAM"/>
</dbReference>
<dbReference type="EMBL" id="VIAQ01000006">
    <property type="protein sequence ID" value="TQD28409.1"/>
    <property type="molecule type" value="Genomic_DNA"/>
</dbReference>
<dbReference type="Proteomes" id="UP000319335">
    <property type="component" value="Unassembled WGS sequence"/>
</dbReference>
<dbReference type="SFLD" id="SFLDS00029">
    <property type="entry name" value="Radical_SAM"/>
    <property type="match status" value="1"/>
</dbReference>
<dbReference type="CDD" id="cd01335">
    <property type="entry name" value="Radical_SAM"/>
    <property type="match status" value="1"/>
</dbReference>
<evidence type="ECO:0000256" key="3">
    <source>
        <dbReference type="ARBA" id="ARBA00022723"/>
    </source>
</evidence>
<dbReference type="GO" id="GO:0016740">
    <property type="term" value="F:transferase activity"/>
    <property type="evidence" value="ECO:0007669"/>
    <property type="project" value="TreeGrafter"/>
</dbReference>
<dbReference type="InterPro" id="IPR006638">
    <property type="entry name" value="Elp3/MiaA/NifB-like_rSAM"/>
</dbReference>
<dbReference type="Pfam" id="PF04055">
    <property type="entry name" value="Radical_SAM"/>
    <property type="match status" value="1"/>
</dbReference>
<gene>
    <name evidence="10" type="primary">pylB</name>
    <name evidence="10" type="ORF">FKV42_01755</name>
</gene>
<protein>
    <submittedName>
        <fullName evidence="10">Methylornithine synthase PylB</fullName>
    </submittedName>
</protein>
<feature type="binding site" evidence="8">
    <location>
        <position position="235"/>
    </location>
    <ligand>
        <name>(3R)-3-methyl-D-ornithine</name>
        <dbReference type="ChEBI" id="CHEBI:64642"/>
    </ligand>
</feature>
<dbReference type="PANTHER" id="PTHR43726">
    <property type="entry name" value="3-METHYLORNITHINE SYNTHASE"/>
    <property type="match status" value="1"/>
</dbReference>
<dbReference type="GO" id="GO:0046872">
    <property type="term" value="F:metal ion binding"/>
    <property type="evidence" value="ECO:0007669"/>
    <property type="project" value="UniProtKB-KW"/>
</dbReference>
<evidence type="ECO:0000259" key="9">
    <source>
        <dbReference type="PROSITE" id="PS51918"/>
    </source>
</evidence>
<evidence type="ECO:0000256" key="7">
    <source>
        <dbReference type="PIRSR" id="PIRSR004762-1"/>
    </source>
</evidence>
<dbReference type="SUPFAM" id="SSF102114">
    <property type="entry name" value="Radical SAM enzymes"/>
    <property type="match status" value="1"/>
</dbReference>
<feature type="binding site" evidence="8">
    <location>
        <position position="298"/>
    </location>
    <ligand>
        <name>(3R)-3-methyl-D-ornithine</name>
        <dbReference type="ChEBI" id="CHEBI:64642"/>
    </ligand>
</feature>
<comment type="cofactor">
    <cofactor evidence="7">
        <name>[4Fe-4S] cluster</name>
        <dbReference type="ChEBI" id="CHEBI:49883"/>
    </cofactor>
    <text evidence="7">Binds 1 [4Fe-4S] cluster. The cluster is coordinated with 3 cysteines and an exchangeable S-adenosyl-L-methionine.</text>
</comment>
<dbReference type="GO" id="GO:0044272">
    <property type="term" value="P:sulfur compound biosynthetic process"/>
    <property type="evidence" value="ECO:0007669"/>
    <property type="project" value="UniProtKB-ARBA"/>
</dbReference>
<dbReference type="SFLD" id="SFLDG01280">
    <property type="entry name" value="HydE/PylB-like"/>
    <property type="match status" value="1"/>
</dbReference>
<feature type="domain" description="Radical SAM core" evidence="9">
    <location>
        <begin position="53"/>
        <end position="279"/>
    </location>
</feature>
<feature type="binding site" evidence="7">
    <location>
        <position position="78"/>
    </location>
    <ligand>
        <name>[4Fe-4S] cluster</name>
        <dbReference type="ChEBI" id="CHEBI:49883"/>
        <note>4Fe-4S-S-AdoMet</note>
    </ligand>
</feature>
<dbReference type="OrthoDB" id="61910at2157"/>
<keyword evidence="5 7" id="KW-0411">Iron-sulfur</keyword>
<feature type="binding site" evidence="8">
    <location>
        <position position="190"/>
    </location>
    <ligand>
        <name>S-adenosyl-L-methionine</name>
        <dbReference type="ChEBI" id="CHEBI:59789"/>
    </ligand>
</feature>
<dbReference type="NCBIfam" id="TIGR03910">
    <property type="entry name" value="pyrrolys_PylB"/>
    <property type="match status" value="1"/>
</dbReference>
<comment type="caution">
    <text evidence="10">The sequence shown here is derived from an EMBL/GenBank/DDBJ whole genome shotgun (WGS) entry which is preliminary data.</text>
</comment>
<keyword evidence="3" id="KW-0479">Metal-binding</keyword>
<feature type="binding site" evidence="7">
    <location>
        <position position="75"/>
    </location>
    <ligand>
        <name>[4Fe-4S] cluster</name>
        <dbReference type="ChEBI" id="CHEBI:49883"/>
        <note>4Fe-4S-S-AdoMet</note>
    </ligand>
</feature>
<dbReference type="PROSITE" id="PS51918">
    <property type="entry name" value="RADICAL_SAM"/>
    <property type="match status" value="1"/>
</dbReference>
<feature type="binding site" evidence="8">
    <location>
        <position position="277"/>
    </location>
    <ligand>
        <name>(3R)-3-methyl-D-ornithine</name>
        <dbReference type="ChEBI" id="CHEBI:64642"/>
    </ligand>
</feature>
<dbReference type="SFLD" id="SFLDG01060">
    <property type="entry name" value="BATS_domain_containing"/>
    <property type="match status" value="1"/>
</dbReference>
<name>A0A7Z8P356_9EURY</name>
<evidence type="ECO:0000256" key="1">
    <source>
        <dbReference type="ARBA" id="ARBA00022485"/>
    </source>
</evidence>
<keyword evidence="2 7" id="KW-0949">S-adenosyl-L-methionine</keyword>
<feature type="binding site" evidence="8">
    <location>
        <position position="299"/>
    </location>
    <ligand>
        <name>(3R)-3-methyl-D-ornithine</name>
        <dbReference type="ChEBI" id="CHEBI:64642"/>
    </ligand>
</feature>
<feature type="binding site" evidence="8">
    <location>
        <position position="171"/>
    </location>
    <ligand>
        <name>S-adenosyl-L-methionine</name>
        <dbReference type="ChEBI" id="CHEBI:59789"/>
    </ligand>
</feature>
<keyword evidence="4 7" id="KW-0408">Iron</keyword>
<dbReference type="InterPro" id="IPR010722">
    <property type="entry name" value="BATS_dom"/>
</dbReference>
<evidence type="ECO:0000256" key="8">
    <source>
        <dbReference type="PIRSR" id="PIRSR004762-2"/>
    </source>
</evidence>
<keyword evidence="1 7" id="KW-0004">4Fe-4S</keyword>
<feature type="binding site" evidence="8">
    <location>
        <position position="182"/>
    </location>
    <ligand>
        <name>S-adenosyl-L-methionine</name>
        <dbReference type="ChEBI" id="CHEBI:59789"/>
    </ligand>
</feature>
<dbReference type="InterPro" id="IPR013785">
    <property type="entry name" value="Aldolase_TIM"/>
</dbReference>
<dbReference type="SMART" id="SM00729">
    <property type="entry name" value="Elp3"/>
    <property type="match status" value="1"/>
</dbReference>
<dbReference type="AlphaFoldDB" id="A0A7Z8P356"/>
<accession>A0A7Z8P356</accession>
<feature type="binding site" evidence="7">
    <location>
        <position position="71"/>
    </location>
    <ligand>
        <name>[4Fe-4S] cluster</name>
        <dbReference type="ChEBI" id="CHEBI:49883"/>
        <note>4Fe-4S-S-AdoMet</note>
    </ligand>
</feature>
<comment type="cofactor">
    <cofactor evidence="6">
        <name>[2Fe-2S] cluster</name>
        <dbReference type="ChEBI" id="CHEBI:190135"/>
    </cofactor>
</comment>